<dbReference type="PROSITE" id="PS50018">
    <property type="entry name" value="RAS_GTPASE_ACTIV_2"/>
    <property type="match status" value="1"/>
</dbReference>
<sequence length="2775" mass="302437">MSETATGGGGAVKPKSKGFLSRASRARPEWSRRSLANGSSTPPLPSTTAAAAASANTSTSTINHSSSSLHSSMQQPPTATRTTPTSTSRSANIPSQPTATSHRNSTAHPTATSHLSSPPNTSTTVSEGSLAATLVKRVVARLPIHSGSSSSVPDQDEGVTQACSSLQTFARTRLAMVLLPLLTEVDALTKPPFHSDSDFVSLDLLRSQLFLLTLLSQCLFSHWASQDLSRRSSTSHQSSGGLLDPPSLEDALARQLLAVAVGLLKVHVVQDDELSPLNAGVARETGVAGTNTSVSFLAQAELRRARAAQSSRSPPSSPTSDPTTTQPRTRQQASSLLVRHASEIIYFLSASNWNVVLARLKSRVLHPTPGGGEEPDLSEMRVLEASCLDRRRLGGVIQELCNTFIHLRRPTQASLSILLHRSLWSFLESYPHQFSSLTSSLRRLEGGPDVLFDIIYTLSEASKRKDYAWPVMTMLLVVCPDLVGKLVVGEGARSPGLTKKVQFLDGLRKALKGKLIDVAAVCYADLARAASYTEPDDHDPSALRLLVADFEGELKTTLFDPHHPFLLPSSSGSTSLGTSLSTQTLLSLYRLNPSNVIESVFSPLLRPEAHEKQKAAALEAVLLLFREGAIVPWSPGPLALLSTVAKPLRGMFLELSTHPTPPTRRPSSSRQTHLSTRSSHEHSPSSLLLLHILHLWSSDLRFLVHGVFRPPLDAPPNQPGSADTLARVCLAVVGVLEDGNEGVRRAAVGLLGRLLGEEGEEVASARDGAGLEIATLPVSWALCKFIAEASSAEEQIGVEVLVQDLKRYQQLFSRSPSPQFLSLLSQTPSWTTHFLTLEIALLTSLTSSSPIVRTLAIQGLTHASTLLDALDRLGFNRPANGGGAIEGKTCIKALVAAFSKGGAAVGGREVRKVLGELEGATTGLVAAWEEAMRRWKELSGVIFARGGGEEDDDGEGGAVGGHRRDSSESLRSPEQHFEEWINLSGFLLASSGVCVEAGGVAPLEDVVSKAAYPSRFFRRVDRAKQVDRLIQELVDLLVSDSINVRDSVRDLLGHDLSSIQLPSFVAHLDQISRHFFSQDNGIPVTEEAFTVFIEQTIAVLRLVFDRERSTLSDTAVTTLDGLLLSFTIYVQRLESSLQAYRLKIRLCSLCEVILAQRATRQRDSTFRNKILERFVSWASDAPTHRDEGHERLQRDLDLACLKAMVPLLDGLVIHSTDSNDGLAAKGTDARLFNRYFDFFAFSLHRLAQTQAGVVVNGYSKPVRNESSTSKTSTNSLARDAVVSALANLLSANVEAAQLQFGEMSLSSDVTARAAYLETLTKVIDKGTRFDQLKRPIEDDTFAQLVQLLRQPGPLAIALCHVASAAQFEDLIEIFLKVFNSRKVVARFLKAVIEMEVALTDHESTLFRGNSFATRILTVYARARGYHYLRNTLKDLLLTLCQKPPEFSMDFDPHRQTAHDDVASRNLEQVTEAFLVCISQSIDQVPPAIRDICAHIGDVVGERFPESVFTAIGGFIFLRFINPAIVSPETIDLDLPAHGSAGDNRDIRRGLVMITKVLQALANNVRFGSKEPGMKKLNEFMDVQVFVMTRFLQAISHYNPAEEQPEPQLEPIDETSETTLDEADRTFLHQFLCDNAEKLGVELLQGKHAGSRHWQEGAAPSAAVGQETWSRVTDLIAALGPPPEAAARAAAAGWEASPAQAYASFMARNELRTEGSVWDRLFYETAGNKSGNTTFCLLLHRIKAETADLESLVYFIFKTLEKVQGPYEILIDATKFARANEVPPVWVAQLVSIIPASTSQQLVRIILFSANSVLRRYVRKLARSMSFENLDTRRVLAVSTTTELEQHFTDVELILPSSTVSLGREKRTQFSQVTERHQVKVENPVVFKIGQRTLVLSTAKRQELFSDVRVVLDDVIELSDIEEVRKLSMGVEGDGISLKVVGEEYSRRFLANVRRDDIFTALNDARSEAPPASSPIHRDRSSPEDATAVIINAILVNLSSSQELIRSRGYELLCALQRSAKTDNFETLRGIEGLFVPGAHLTLLAAVSERLASGFPSFALGVLSQIASAVAAVPAGDAAAYIHCLRPWLHHLQSLNFTPREERDAVHLKVRRALRHLMRASLREPAIHAALLSRVWPAIGKLELLLPLFLDEGIRLVTSFDIGSENDPCSKIGEMFVGLAAGQPLRGKMLARLRQCIARTALKPVAALPSSSEWPEMAALIRLDLPLSFDTRPHLYLPEIFHVIVSLCGVGSLPVRRSVHALAINTIHALAKDPESDVDVLDRILVVLGSGEGRSLFGLPSDLFDSASLQEWDVSSSGEKLVAVLVAVIESAAPSLDTANAWRARWTSLATAACFQHNPALQVRQFLVLSHLGAASIDGDLVFQILTTLRSAIRLSPSNDGQLAVIIIRTLVSTLPGLSDENPFWSGLGWLAVAFLQIGKPSLSAAAIPLLSTVLDNIHQAGYFSQRPLVDTFLDYRDSDGPESSANALDDASGVDTEINFSFALATLLVNPLRDVETSTATVSLLFQLLRYARSNFASNGTSDRLEFVEEDALPFFLLLLPIAARTSRLDELLEAAGLPSAGVQGSSFERYRYAARRLGLERRDSVFLAFALVIALAQDARDAQERLSIFALLEQLSLSHPEVAETFFNPLVPILNSAIVSTAGNDELEAAQAVLQAQASSANGDHPSAEHILDQLNELGFPALAHVGLPRRRAISSRQTNSSCRCWPLNSSPTSSTTPVRLVSYLFLFHPRIFCTLYAPLFDTPSFIGFPSSLV</sequence>
<feature type="compositionally biased region" description="Low complexity" evidence="3">
    <location>
        <begin position="46"/>
        <end position="91"/>
    </location>
</feature>
<name>A0A1Y2G1Z1_9BASI</name>
<accession>A0A1Y2G1Z1</accession>
<dbReference type="InterPro" id="IPR016024">
    <property type="entry name" value="ARM-type_fold"/>
</dbReference>
<dbReference type="InterPro" id="IPR001251">
    <property type="entry name" value="CRAL-TRIO_dom"/>
</dbReference>
<dbReference type="PANTHER" id="PTHR10194">
    <property type="entry name" value="RAS GTPASE-ACTIVATING PROTEINS"/>
    <property type="match status" value="1"/>
</dbReference>
<dbReference type="Gene3D" id="3.40.525.10">
    <property type="entry name" value="CRAL-TRIO lipid binding domain"/>
    <property type="match status" value="1"/>
</dbReference>
<reference evidence="5 6" key="1">
    <citation type="submission" date="2016-07" db="EMBL/GenBank/DDBJ databases">
        <title>Pervasive Adenine N6-methylation of Active Genes in Fungi.</title>
        <authorList>
            <consortium name="DOE Joint Genome Institute"/>
            <person name="Mondo S.J."/>
            <person name="Dannebaum R.O."/>
            <person name="Kuo R.C."/>
            <person name="Labutti K."/>
            <person name="Haridas S."/>
            <person name="Kuo A."/>
            <person name="Salamov A."/>
            <person name="Ahrendt S.R."/>
            <person name="Lipzen A."/>
            <person name="Sullivan W."/>
            <person name="Andreopoulos W.B."/>
            <person name="Clum A."/>
            <person name="Lindquist E."/>
            <person name="Daum C."/>
            <person name="Ramamoorthy G.K."/>
            <person name="Gryganskyi A."/>
            <person name="Culley D."/>
            <person name="Magnuson J.K."/>
            <person name="James T.Y."/>
            <person name="O'Malley M.A."/>
            <person name="Stajich J.E."/>
            <person name="Spatafora J.W."/>
            <person name="Visel A."/>
            <person name="Grigoriev I.V."/>
        </authorList>
    </citation>
    <scope>NUCLEOTIDE SEQUENCE [LARGE SCALE GENOMIC DNA]</scope>
    <source>
        <strain evidence="5 6">62-1032</strain>
    </source>
</reference>
<keyword evidence="6" id="KW-1185">Reference proteome</keyword>
<feature type="compositionally biased region" description="Gly residues" evidence="3">
    <location>
        <begin position="1"/>
        <end position="11"/>
    </location>
</feature>
<feature type="compositionally biased region" description="Basic and acidic residues" evidence="3">
    <location>
        <begin position="962"/>
        <end position="971"/>
    </location>
</feature>
<dbReference type="STRING" id="106004.A0A1Y2G1Z1"/>
<dbReference type="Gene3D" id="1.10.506.10">
    <property type="entry name" value="GTPase Activation - p120gap, domain 1"/>
    <property type="match status" value="2"/>
</dbReference>
<comment type="caution">
    <text evidence="5">The sequence shown here is derived from an EMBL/GenBank/DDBJ whole genome shotgun (WGS) entry which is preliminary data.</text>
</comment>
<dbReference type="PROSITE" id="PS00509">
    <property type="entry name" value="RAS_GTPASE_ACTIV_1"/>
    <property type="match status" value="1"/>
</dbReference>
<evidence type="ECO:0000256" key="2">
    <source>
        <dbReference type="ARBA" id="ARBA00022553"/>
    </source>
</evidence>
<feature type="domain" description="Ras-GAP" evidence="4">
    <location>
        <begin position="1366"/>
        <end position="1562"/>
    </location>
</feature>
<dbReference type="InterPro" id="IPR023152">
    <property type="entry name" value="RasGAP_CS"/>
</dbReference>
<feature type="region of interest" description="Disordered" evidence="3">
    <location>
        <begin position="655"/>
        <end position="681"/>
    </location>
</feature>
<keyword evidence="1" id="KW-0343">GTPase activation</keyword>
<dbReference type="InterPro" id="IPR036865">
    <property type="entry name" value="CRAL-TRIO_dom_sf"/>
</dbReference>
<organism evidence="5 6">
    <name type="scientific">Leucosporidium creatinivorum</name>
    <dbReference type="NCBI Taxonomy" id="106004"/>
    <lineage>
        <taxon>Eukaryota</taxon>
        <taxon>Fungi</taxon>
        <taxon>Dikarya</taxon>
        <taxon>Basidiomycota</taxon>
        <taxon>Pucciniomycotina</taxon>
        <taxon>Microbotryomycetes</taxon>
        <taxon>Leucosporidiales</taxon>
        <taxon>Leucosporidium</taxon>
    </lineage>
</organism>
<evidence type="ECO:0000256" key="3">
    <source>
        <dbReference type="SAM" id="MobiDB-lite"/>
    </source>
</evidence>
<feature type="region of interest" description="Disordered" evidence="3">
    <location>
        <begin position="307"/>
        <end position="333"/>
    </location>
</feature>
<dbReference type="Gene3D" id="2.30.29.30">
    <property type="entry name" value="Pleckstrin-homology domain (PH domain)/Phosphotyrosine-binding domain (PTB)"/>
    <property type="match status" value="1"/>
</dbReference>
<proteinExistence type="predicted"/>
<dbReference type="SUPFAM" id="SSF48350">
    <property type="entry name" value="GTPase activation domain, GAP"/>
    <property type="match status" value="1"/>
</dbReference>
<dbReference type="Proteomes" id="UP000193467">
    <property type="component" value="Unassembled WGS sequence"/>
</dbReference>
<dbReference type="InParanoid" id="A0A1Y2G1Z1"/>
<dbReference type="Pfam" id="PF13716">
    <property type="entry name" value="CRAL_TRIO_2"/>
    <property type="match status" value="1"/>
</dbReference>
<evidence type="ECO:0000259" key="4">
    <source>
        <dbReference type="PROSITE" id="PS50018"/>
    </source>
</evidence>
<dbReference type="InterPro" id="IPR008936">
    <property type="entry name" value="Rho_GTPase_activation_prot"/>
</dbReference>
<dbReference type="InterPro" id="IPR039360">
    <property type="entry name" value="Ras_GTPase"/>
</dbReference>
<dbReference type="InterPro" id="IPR001936">
    <property type="entry name" value="RasGAP_dom"/>
</dbReference>
<feature type="compositionally biased region" description="Polar residues" evidence="3">
    <location>
        <begin position="92"/>
        <end position="127"/>
    </location>
</feature>
<dbReference type="OrthoDB" id="28245at2759"/>
<evidence type="ECO:0000313" key="6">
    <source>
        <dbReference type="Proteomes" id="UP000193467"/>
    </source>
</evidence>
<evidence type="ECO:0000313" key="5">
    <source>
        <dbReference type="EMBL" id="ORY90917.1"/>
    </source>
</evidence>
<dbReference type="GO" id="GO:0005096">
    <property type="term" value="F:GTPase activator activity"/>
    <property type="evidence" value="ECO:0007669"/>
    <property type="project" value="UniProtKB-KW"/>
</dbReference>
<protein>
    <recommendedName>
        <fullName evidence="4">Ras-GAP domain-containing protein</fullName>
    </recommendedName>
</protein>
<dbReference type="SUPFAM" id="SSF48371">
    <property type="entry name" value="ARM repeat"/>
    <property type="match status" value="2"/>
</dbReference>
<feature type="region of interest" description="Disordered" evidence="3">
    <location>
        <begin position="946"/>
        <end position="971"/>
    </location>
</feature>
<dbReference type="Pfam" id="PF00616">
    <property type="entry name" value="RasGAP"/>
    <property type="match status" value="2"/>
</dbReference>
<dbReference type="EMBL" id="MCGR01000003">
    <property type="protein sequence ID" value="ORY90917.1"/>
    <property type="molecule type" value="Genomic_DNA"/>
</dbReference>
<keyword evidence="2" id="KW-0597">Phosphoprotein</keyword>
<feature type="compositionally biased region" description="Low complexity" evidence="3">
    <location>
        <begin position="665"/>
        <end position="677"/>
    </location>
</feature>
<dbReference type="PANTHER" id="PTHR10194:SF142">
    <property type="entry name" value="NEUROFIBROMIN"/>
    <property type="match status" value="1"/>
</dbReference>
<evidence type="ECO:0000256" key="1">
    <source>
        <dbReference type="ARBA" id="ARBA00022468"/>
    </source>
</evidence>
<dbReference type="SMART" id="SM00323">
    <property type="entry name" value="RasGAP"/>
    <property type="match status" value="1"/>
</dbReference>
<dbReference type="InterPro" id="IPR011993">
    <property type="entry name" value="PH-like_dom_sf"/>
</dbReference>
<gene>
    <name evidence="5" type="ORF">BCR35DRAFT_287204</name>
</gene>
<feature type="region of interest" description="Disordered" evidence="3">
    <location>
        <begin position="1"/>
        <end position="127"/>
    </location>
</feature>